<feature type="signal peptide" evidence="2">
    <location>
        <begin position="1"/>
        <end position="28"/>
    </location>
</feature>
<dbReference type="CDD" id="cd15482">
    <property type="entry name" value="Sialidase_non-viral"/>
    <property type="match status" value="2"/>
</dbReference>
<gene>
    <name evidence="4" type="ORF">WI372_08765</name>
</gene>
<dbReference type="InterPro" id="IPR031778">
    <property type="entry name" value="Sortilin_N"/>
</dbReference>
<evidence type="ECO:0000259" key="3">
    <source>
        <dbReference type="Pfam" id="PF15902"/>
    </source>
</evidence>
<comment type="caution">
    <text evidence="4">The sequence shown here is derived from an EMBL/GenBank/DDBJ whole genome shotgun (WGS) entry which is preliminary data.</text>
</comment>
<keyword evidence="2" id="KW-0732">Signal</keyword>
<dbReference type="Proteomes" id="UP001484239">
    <property type="component" value="Unassembled WGS sequence"/>
</dbReference>
<dbReference type="Pfam" id="PF15902">
    <property type="entry name" value="Sortilin-Vps10"/>
    <property type="match status" value="1"/>
</dbReference>
<keyword evidence="1" id="KW-0677">Repeat</keyword>
<evidence type="ECO:0000256" key="1">
    <source>
        <dbReference type="ARBA" id="ARBA00022737"/>
    </source>
</evidence>
<dbReference type="PANTHER" id="PTHR43739:SF5">
    <property type="entry name" value="EXO-ALPHA-SIALIDASE"/>
    <property type="match status" value="1"/>
</dbReference>
<dbReference type="Gene3D" id="2.130.10.10">
    <property type="entry name" value="YVTN repeat-like/Quinoprotein amine dehydrogenase"/>
    <property type="match status" value="5"/>
</dbReference>
<dbReference type="InterPro" id="IPR036278">
    <property type="entry name" value="Sialidase_sf"/>
</dbReference>
<accession>A0ABU9E965</accession>
<sequence length="999" mass="108126">MSHPFRPSRSPLACAAALVAIGLPGALAAQSLPSITADELSGIHSRSIGPAVTGGRITDVEIHPDHRSTIYIGTASGGIWKSTNRGHSWTPIFDDQPVSTFGDVAIAPSNPEVIYAGTGEQNNRNSTSWGNGVYRSDDAGRTWRHLGLEGTRHVGKIEVHPADPDVAWVAGLGNLWGPGEERGVFKTTDGGTTWRKVLYVDEMTGAVDLALDATNPDVLYAATYQRERKAWGFNGGGPGSGIWKSTDGGDTWAELTNGLPAGDMGRIGVAVSASHPNVLMALVEAPSAPSANPAETQPGQFAGFRRDPGETGTYRSEDGGATWQKMSDENGRPMYYSHIFIDPNDPNLVYSAATTSIKSEDGGRTWIDIAGQPSYDVGVHLDMHAMWLDPDDRNHFYLAGDGGLHETFDGGVSYRKINNFEIGQFYAIGVDQRDPYWVYGGMQDNHSWMGPAETRRYDGILNDDWMQIGFSDGMYQQVDKAGPRYVYSAATQGSYNRVDVIAGTKRPIGPTEPPGEDYRFDWTSPGLASVHQEGLFYMGGNRLFISRDFGESWEATAELDHGIDREARAIMGVDYDDIYISAGDGVGGFGVIATLAESPLDMNLLWVGLDDGALQVSRDQGATWTEVSGNVPGLPDEAYVSRVDASAHDLGTAYATFDNHRNGDFAPWVYRTTDFGETWTPLHDGLPEGSVNVIVEHPDNPNVLFLGTEHAPWVSTDAGESWARIPGLPTTAYDDMVIHAREKDLVMGTHGRSIWILDDTRFLAEWTPEATAAAAHLFSADAGTLFRYRKDNSYRAQAEFAGVNPPDGIELTYRLGTGAGEALLTVARTDGTVVRRMSVPATAGLHRVNWDLRHGDPDTPDEWERWDDPDYPRPPRASGGPFVSPGSYTVTLDARGTSSSTTVTVEGDPLLEHTDADYRALEDFLLRAAALAEAAREAAGQAGEGERATLQQMAREIAVFTRAFGDAGRFYDGNFDPPSASDRARLNELEAAFTAAIGG</sequence>
<protein>
    <recommendedName>
        <fullName evidence="3">Sortilin N-terminal domain-containing protein</fullName>
    </recommendedName>
</protein>
<organism evidence="4 5">
    <name type="scientific">Gaopeijia maritima</name>
    <dbReference type="NCBI Taxonomy" id="3119007"/>
    <lineage>
        <taxon>Bacteria</taxon>
        <taxon>Pseudomonadati</taxon>
        <taxon>Gemmatimonadota</taxon>
        <taxon>Longimicrobiia</taxon>
        <taxon>Gaopeijiales</taxon>
        <taxon>Gaopeijiaceae</taxon>
        <taxon>Gaopeijia</taxon>
    </lineage>
</organism>
<reference evidence="4 5" key="1">
    <citation type="submission" date="2024-02" db="EMBL/GenBank/DDBJ databases">
        <title>A novel Gemmatimonadota bacterium.</title>
        <authorList>
            <person name="Du Z.-J."/>
            <person name="Ye Y.-Q."/>
        </authorList>
    </citation>
    <scope>NUCLEOTIDE SEQUENCE [LARGE SCALE GENOMIC DNA]</scope>
    <source>
        <strain evidence="4 5">DH-20</strain>
    </source>
</reference>
<proteinExistence type="predicted"/>
<name>A0ABU9E965_9BACT</name>
<evidence type="ECO:0000313" key="5">
    <source>
        <dbReference type="Proteomes" id="UP001484239"/>
    </source>
</evidence>
<dbReference type="PANTHER" id="PTHR43739">
    <property type="entry name" value="XYLOGLUCANASE (EUROFUNG)"/>
    <property type="match status" value="1"/>
</dbReference>
<dbReference type="SUPFAM" id="SSF110296">
    <property type="entry name" value="Oligoxyloglucan reducing end-specific cellobiohydrolase"/>
    <property type="match status" value="1"/>
</dbReference>
<dbReference type="InterPro" id="IPR015943">
    <property type="entry name" value="WD40/YVTN_repeat-like_dom_sf"/>
</dbReference>
<dbReference type="InterPro" id="IPR052025">
    <property type="entry name" value="Xyloglucanase_GH74"/>
</dbReference>
<dbReference type="SUPFAM" id="SSF50939">
    <property type="entry name" value="Sialidases"/>
    <property type="match status" value="1"/>
</dbReference>
<feature type="chain" id="PRO_5045806199" description="Sortilin N-terminal domain-containing protein" evidence="2">
    <location>
        <begin position="29"/>
        <end position="999"/>
    </location>
</feature>
<evidence type="ECO:0000256" key="2">
    <source>
        <dbReference type="SAM" id="SignalP"/>
    </source>
</evidence>
<dbReference type="EMBL" id="JBBHLI010000004">
    <property type="protein sequence ID" value="MEK9501066.1"/>
    <property type="molecule type" value="Genomic_DNA"/>
</dbReference>
<feature type="domain" description="Sortilin N-terminal" evidence="3">
    <location>
        <begin position="133"/>
        <end position="257"/>
    </location>
</feature>
<evidence type="ECO:0000313" key="4">
    <source>
        <dbReference type="EMBL" id="MEK9501066.1"/>
    </source>
</evidence>
<dbReference type="RefSeq" id="WP_405277082.1">
    <property type="nucleotide sequence ID" value="NZ_CP144380.1"/>
</dbReference>
<keyword evidence="5" id="KW-1185">Reference proteome</keyword>